<accession>A0A5B7JM68</accession>
<dbReference type="EMBL" id="VSRR010103247">
    <property type="protein sequence ID" value="MPC95705.1"/>
    <property type="molecule type" value="Genomic_DNA"/>
</dbReference>
<dbReference type="Proteomes" id="UP000324222">
    <property type="component" value="Unassembled WGS sequence"/>
</dbReference>
<gene>
    <name evidence="2" type="ORF">E2C01_090929</name>
</gene>
<sequence>MEAGREGQIVLSQDRPVGRHPHRPSRPTSLLQLARNSIKSVYFTPTLSSHLLSRLQGDFVLIHAFSPSSSPSTSVASRPACACRPRRRRAVTTATTTTVTPVSVSNTGDTRSASSTLFISGY</sequence>
<evidence type="ECO:0000313" key="2">
    <source>
        <dbReference type="EMBL" id="MPC95705.1"/>
    </source>
</evidence>
<comment type="caution">
    <text evidence="2">The sequence shown here is derived from an EMBL/GenBank/DDBJ whole genome shotgun (WGS) entry which is preliminary data.</text>
</comment>
<proteinExistence type="predicted"/>
<keyword evidence="3" id="KW-1185">Reference proteome</keyword>
<feature type="region of interest" description="Disordered" evidence="1">
    <location>
        <begin position="1"/>
        <end position="28"/>
    </location>
</feature>
<dbReference type="AlphaFoldDB" id="A0A5B7JM68"/>
<protein>
    <submittedName>
        <fullName evidence="2">Uncharacterized protein</fullName>
    </submittedName>
</protein>
<evidence type="ECO:0000256" key="1">
    <source>
        <dbReference type="SAM" id="MobiDB-lite"/>
    </source>
</evidence>
<evidence type="ECO:0000313" key="3">
    <source>
        <dbReference type="Proteomes" id="UP000324222"/>
    </source>
</evidence>
<reference evidence="2 3" key="1">
    <citation type="submission" date="2019-05" db="EMBL/GenBank/DDBJ databases">
        <title>Another draft genome of Portunus trituberculatus and its Hox gene families provides insights of decapod evolution.</title>
        <authorList>
            <person name="Jeong J.-H."/>
            <person name="Song I."/>
            <person name="Kim S."/>
            <person name="Choi T."/>
            <person name="Kim D."/>
            <person name="Ryu S."/>
            <person name="Kim W."/>
        </authorList>
    </citation>
    <scope>NUCLEOTIDE SEQUENCE [LARGE SCALE GENOMIC DNA]</scope>
    <source>
        <tissue evidence="2">Muscle</tissue>
    </source>
</reference>
<organism evidence="2 3">
    <name type="scientific">Portunus trituberculatus</name>
    <name type="common">Swimming crab</name>
    <name type="synonym">Neptunus trituberculatus</name>
    <dbReference type="NCBI Taxonomy" id="210409"/>
    <lineage>
        <taxon>Eukaryota</taxon>
        <taxon>Metazoa</taxon>
        <taxon>Ecdysozoa</taxon>
        <taxon>Arthropoda</taxon>
        <taxon>Crustacea</taxon>
        <taxon>Multicrustacea</taxon>
        <taxon>Malacostraca</taxon>
        <taxon>Eumalacostraca</taxon>
        <taxon>Eucarida</taxon>
        <taxon>Decapoda</taxon>
        <taxon>Pleocyemata</taxon>
        <taxon>Brachyura</taxon>
        <taxon>Eubrachyura</taxon>
        <taxon>Portunoidea</taxon>
        <taxon>Portunidae</taxon>
        <taxon>Portuninae</taxon>
        <taxon>Portunus</taxon>
    </lineage>
</organism>
<name>A0A5B7JM68_PORTR</name>